<organism evidence="1 2">
    <name type="scientific">Flavivirga jejuensis</name>
    <dbReference type="NCBI Taxonomy" id="870487"/>
    <lineage>
        <taxon>Bacteria</taxon>
        <taxon>Pseudomonadati</taxon>
        <taxon>Bacteroidota</taxon>
        <taxon>Flavobacteriia</taxon>
        <taxon>Flavobacteriales</taxon>
        <taxon>Flavobacteriaceae</taxon>
        <taxon>Flavivirga</taxon>
    </lineage>
</organism>
<sequence length="58" mass="6753">MRIKKGCMFAAAKNGSDVKSEVHKNNGFYIEKKRLNFFFKKDLKSIVGMKKGFYICTR</sequence>
<comment type="caution">
    <text evidence="1">The sequence shown here is derived from an EMBL/GenBank/DDBJ whole genome shotgun (WGS) entry which is preliminary data.</text>
</comment>
<evidence type="ECO:0000313" key="2">
    <source>
        <dbReference type="Proteomes" id="UP001176806"/>
    </source>
</evidence>
<keyword evidence="2" id="KW-1185">Reference proteome</keyword>
<accession>A0ABT8WMN5</accession>
<evidence type="ECO:0000313" key="1">
    <source>
        <dbReference type="EMBL" id="MDO5974290.1"/>
    </source>
</evidence>
<dbReference type="EMBL" id="JAUOEL010000003">
    <property type="protein sequence ID" value="MDO5974290.1"/>
    <property type="molecule type" value="Genomic_DNA"/>
</dbReference>
<reference evidence="1" key="1">
    <citation type="submission" date="2023-07" db="EMBL/GenBank/DDBJ databases">
        <title>Two novel species in the genus Flavivirga.</title>
        <authorList>
            <person name="Kwon K."/>
        </authorList>
    </citation>
    <scope>NUCLEOTIDE SEQUENCE</scope>
    <source>
        <strain evidence="1">KACC 14158</strain>
    </source>
</reference>
<dbReference type="RefSeq" id="WP_303301434.1">
    <property type="nucleotide sequence ID" value="NZ_BAABDA010000050.1"/>
</dbReference>
<name>A0ABT8WMN5_9FLAO</name>
<proteinExistence type="predicted"/>
<gene>
    <name evidence="1" type="ORF">Q4Q40_08855</name>
</gene>
<protein>
    <submittedName>
        <fullName evidence="1">Uncharacterized protein</fullName>
    </submittedName>
</protein>
<dbReference type="Proteomes" id="UP001176806">
    <property type="component" value="Unassembled WGS sequence"/>
</dbReference>